<keyword evidence="2" id="KW-0119">Carbohydrate metabolism</keyword>
<keyword evidence="3" id="KW-0378">Hydrolase</keyword>
<dbReference type="InterPro" id="IPR015943">
    <property type="entry name" value="WD40/YVTN_repeat-like_dom_sf"/>
</dbReference>
<dbReference type="PANTHER" id="PTHR30344">
    <property type="entry name" value="6-PHOSPHOGLUCONOLACTONASE-RELATED"/>
    <property type="match status" value="1"/>
</dbReference>
<accession>A0A7W7AHZ8</accession>
<dbReference type="Pfam" id="PF10282">
    <property type="entry name" value="Lactonase"/>
    <property type="match status" value="1"/>
</dbReference>
<comment type="caution">
    <text evidence="3">The sequence shown here is derived from an EMBL/GenBank/DDBJ whole genome shotgun (WGS) entry which is preliminary data.</text>
</comment>
<dbReference type="Gene3D" id="2.130.10.10">
    <property type="entry name" value="YVTN repeat-like/Quinoprotein amine dehydrogenase"/>
    <property type="match status" value="1"/>
</dbReference>
<evidence type="ECO:0000313" key="4">
    <source>
        <dbReference type="Proteomes" id="UP000574769"/>
    </source>
</evidence>
<dbReference type="GO" id="GO:0017057">
    <property type="term" value="F:6-phosphogluconolactonase activity"/>
    <property type="evidence" value="ECO:0007669"/>
    <property type="project" value="UniProtKB-EC"/>
</dbReference>
<dbReference type="InterPro" id="IPR050282">
    <property type="entry name" value="Cycloisomerase_2"/>
</dbReference>
<dbReference type="PANTHER" id="PTHR30344:SF1">
    <property type="entry name" value="6-PHOSPHOGLUCONOLACTONASE"/>
    <property type="match status" value="1"/>
</dbReference>
<keyword evidence="2" id="KW-0313">Glucose metabolism</keyword>
<dbReference type="EC" id="3.1.1.31" evidence="3"/>
<keyword evidence="4" id="KW-1185">Reference proteome</keyword>
<sequence>MSGLTLTRRSALAGIAAGLAAPALGSGRSDAHLIAGAYASEGGVGLYPLTYADDRGWTIGTANAGIADASFAVRSRAGRWYCVDEADNWVGVYAPDWSRIALTVSGGAAPCHLALDPAERRLAVANYSSGTVALFRLDAQGRPEGTQMLLHHGIGPDRARQAGPHAHWVGFTADGRWLHSVDLGADAIFATPIDPATGQAGPTVTAWTAPPGTGPRHMAHHPSLPRAYLVSELSNQLFTLTAEPDGRFTTLGAQSIRPADARGPAYGAHIAVDTAGRRLYVSVRGDNRIAVFALDERGTPTLLQHIQSGGNWPRHFLLLERERHLLVANERSGNVAVFDLMADGRLRATTASAALPGVVFLARA</sequence>
<dbReference type="PROSITE" id="PS51318">
    <property type="entry name" value="TAT"/>
    <property type="match status" value="1"/>
</dbReference>
<dbReference type="InterPro" id="IPR006311">
    <property type="entry name" value="TAT_signal"/>
</dbReference>
<protein>
    <submittedName>
        <fullName evidence="3">6-phosphogluconolactonase</fullName>
        <ecNumber evidence="3">3.1.1.31</ecNumber>
    </submittedName>
</protein>
<comment type="similarity">
    <text evidence="1">Belongs to the cycloisomerase 2 family.</text>
</comment>
<dbReference type="Proteomes" id="UP000574769">
    <property type="component" value="Unassembled WGS sequence"/>
</dbReference>
<dbReference type="InterPro" id="IPR011048">
    <property type="entry name" value="Haem_d1_sf"/>
</dbReference>
<dbReference type="GO" id="GO:0006006">
    <property type="term" value="P:glucose metabolic process"/>
    <property type="evidence" value="ECO:0007669"/>
    <property type="project" value="UniProtKB-KW"/>
</dbReference>
<evidence type="ECO:0000256" key="1">
    <source>
        <dbReference type="ARBA" id="ARBA00005564"/>
    </source>
</evidence>
<dbReference type="RefSeq" id="WP_184113096.1">
    <property type="nucleotide sequence ID" value="NZ_JACHNY010000002.1"/>
</dbReference>
<gene>
    <name evidence="3" type="ORF">GGQ96_001500</name>
</gene>
<evidence type="ECO:0000313" key="3">
    <source>
        <dbReference type="EMBL" id="MBB4617380.1"/>
    </source>
</evidence>
<proteinExistence type="inferred from homology"/>
<dbReference type="SUPFAM" id="SSF51004">
    <property type="entry name" value="C-terminal (heme d1) domain of cytochrome cd1-nitrite reductase"/>
    <property type="match status" value="1"/>
</dbReference>
<organism evidence="3 4">
    <name type="scientific">Sphingomonas abaci</name>
    <dbReference type="NCBI Taxonomy" id="237611"/>
    <lineage>
        <taxon>Bacteria</taxon>
        <taxon>Pseudomonadati</taxon>
        <taxon>Pseudomonadota</taxon>
        <taxon>Alphaproteobacteria</taxon>
        <taxon>Sphingomonadales</taxon>
        <taxon>Sphingomonadaceae</taxon>
        <taxon>Sphingomonas</taxon>
    </lineage>
</organism>
<dbReference type="InterPro" id="IPR019405">
    <property type="entry name" value="Lactonase_7-beta_prop"/>
</dbReference>
<evidence type="ECO:0000256" key="2">
    <source>
        <dbReference type="ARBA" id="ARBA00022526"/>
    </source>
</evidence>
<reference evidence="3 4" key="1">
    <citation type="submission" date="2020-08" db="EMBL/GenBank/DDBJ databases">
        <title>Genomic Encyclopedia of Type Strains, Phase IV (KMG-IV): sequencing the most valuable type-strain genomes for metagenomic binning, comparative biology and taxonomic classification.</title>
        <authorList>
            <person name="Goeker M."/>
        </authorList>
    </citation>
    <scope>NUCLEOTIDE SEQUENCE [LARGE SCALE GENOMIC DNA]</scope>
    <source>
        <strain evidence="3 4">DSM 15867</strain>
    </source>
</reference>
<dbReference type="AlphaFoldDB" id="A0A7W7AHZ8"/>
<dbReference type="EMBL" id="JACHNY010000002">
    <property type="protein sequence ID" value="MBB4617380.1"/>
    <property type="molecule type" value="Genomic_DNA"/>
</dbReference>
<name>A0A7W7AHZ8_9SPHN</name>